<evidence type="ECO:0000256" key="6">
    <source>
        <dbReference type="ARBA" id="ARBA00023235"/>
    </source>
</evidence>
<dbReference type="GO" id="GO:0030246">
    <property type="term" value="F:carbohydrate binding"/>
    <property type="evidence" value="ECO:0007669"/>
    <property type="project" value="InterPro"/>
</dbReference>
<reference evidence="13" key="1">
    <citation type="submission" date="2019-01" db="EMBL/GenBank/DDBJ databases">
        <title>Cytophagaceae bacterium strain CAR-16.</title>
        <authorList>
            <person name="Chen W.-M."/>
        </authorList>
    </citation>
    <scope>NUCLEOTIDE SEQUENCE [LARGE SCALE GENOMIC DNA]</scope>
    <source>
        <strain evidence="13">WWJ-16</strain>
    </source>
</reference>
<evidence type="ECO:0000256" key="8">
    <source>
        <dbReference type="PIRNR" id="PIRNR005096"/>
    </source>
</evidence>
<dbReference type="PANTHER" id="PTHR10091">
    <property type="entry name" value="ALDOSE-1-EPIMERASE"/>
    <property type="match status" value="1"/>
</dbReference>
<dbReference type="Proteomes" id="UP000289857">
    <property type="component" value="Unassembled WGS sequence"/>
</dbReference>
<dbReference type="GO" id="GO:0004034">
    <property type="term" value="F:aldose 1-epimerase activity"/>
    <property type="evidence" value="ECO:0007669"/>
    <property type="project" value="UniProtKB-EC"/>
</dbReference>
<feature type="binding site" evidence="10">
    <location>
        <position position="252"/>
    </location>
    <ligand>
        <name>beta-D-galactose</name>
        <dbReference type="ChEBI" id="CHEBI:27667"/>
    </ligand>
</feature>
<feature type="binding site" evidence="11">
    <location>
        <begin position="194"/>
        <end position="196"/>
    </location>
    <ligand>
        <name>beta-D-galactose</name>
        <dbReference type="ChEBI" id="CHEBI:27667"/>
    </ligand>
</feature>
<dbReference type="Pfam" id="PF01263">
    <property type="entry name" value="Aldose_epim"/>
    <property type="match status" value="1"/>
</dbReference>
<dbReference type="InterPro" id="IPR008183">
    <property type="entry name" value="Aldose_1/G6P_1-epimerase"/>
</dbReference>
<protein>
    <recommendedName>
        <fullName evidence="8">Aldose 1-epimerase</fullName>
        <ecNumber evidence="8">5.1.3.3</ecNumber>
    </recommendedName>
</protein>
<evidence type="ECO:0000256" key="7">
    <source>
        <dbReference type="ARBA" id="ARBA00023277"/>
    </source>
</evidence>
<evidence type="ECO:0000256" key="3">
    <source>
        <dbReference type="ARBA" id="ARBA00006206"/>
    </source>
</evidence>
<evidence type="ECO:0000313" key="13">
    <source>
        <dbReference type="Proteomes" id="UP000289857"/>
    </source>
</evidence>
<evidence type="ECO:0000256" key="4">
    <source>
        <dbReference type="ARBA" id="ARBA00011245"/>
    </source>
</evidence>
<gene>
    <name evidence="12" type="ORF">EQG61_00315</name>
</gene>
<keyword evidence="6 8" id="KW-0413">Isomerase</keyword>
<dbReference type="GO" id="GO:0006006">
    <property type="term" value="P:glucose metabolic process"/>
    <property type="evidence" value="ECO:0007669"/>
    <property type="project" value="TreeGrafter"/>
</dbReference>
<evidence type="ECO:0000256" key="9">
    <source>
        <dbReference type="PIRSR" id="PIRSR005096-1"/>
    </source>
</evidence>
<comment type="pathway">
    <text evidence="2 8">Carbohydrate metabolism; hexose metabolism.</text>
</comment>
<evidence type="ECO:0000256" key="11">
    <source>
        <dbReference type="PIRSR" id="PIRSR005096-3"/>
    </source>
</evidence>
<dbReference type="RefSeq" id="WP_129459883.1">
    <property type="nucleotide sequence ID" value="NZ_SBKN01000001.1"/>
</dbReference>
<keyword evidence="7 8" id="KW-0119">Carbohydrate metabolism</keyword>
<dbReference type="InterPro" id="IPR047215">
    <property type="entry name" value="Galactose_mutarotase-like"/>
</dbReference>
<keyword evidence="5" id="KW-0106">Calcium</keyword>
<dbReference type="Gene3D" id="2.70.98.10">
    <property type="match status" value="1"/>
</dbReference>
<sequence length="350" mass="39009">MKNENSQLTSHSIARLFGFTQKEKEVYVRTIRNQNGMELTVSDLGATITSLKIPVSDYSNVDVVLGFDNAEDYEASFSLPSPPFLGAAVGLYAGRINKGIVKFNGRVIQLETNLGMHHIHGGNRNLSNQVWRFKSATLDENPSLTYTFTTPENHGNYPGSTTVTVTYQLLENNALKVTFHATATEDTPINLTQHSYFNLNGHDQAVEGMQLKLYADTFLDTDYELIPSGKFIPVKGSIHDYSSIAECPKSIDTTFVLNQPLAATLFSPKNQLRMDVFTNQPAVHIYVGGNCFNQIKGKEQSNYHPLSGICFETQNFPDAPNHKHFPNALLKKGEAYLQETLFQFKKTTAL</sequence>
<feature type="active site" description="Proton donor" evidence="9">
    <location>
        <position position="194"/>
    </location>
</feature>
<evidence type="ECO:0000256" key="10">
    <source>
        <dbReference type="PIRSR" id="PIRSR005096-2"/>
    </source>
</evidence>
<name>A0A4Q1KE06_9FLAO</name>
<comment type="subunit">
    <text evidence="4">Monomer.</text>
</comment>
<dbReference type="EC" id="5.1.3.3" evidence="8"/>
<comment type="cofactor">
    <cofactor evidence="1">
        <name>Ca(2+)</name>
        <dbReference type="ChEBI" id="CHEBI:29108"/>
    </cofactor>
</comment>
<comment type="caution">
    <text evidence="12">The sequence shown here is derived from an EMBL/GenBank/DDBJ whole genome shotgun (WGS) entry which is preliminary data.</text>
</comment>
<keyword evidence="13" id="KW-1185">Reference proteome</keyword>
<dbReference type="UniPathway" id="UPA00242"/>
<evidence type="ECO:0000256" key="5">
    <source>
        <dbReference type="ARBA" id="ARBA00022837"/>
    </source>
</evidence>
<proteinExistence type="inferred from homology"/>
<dbReference type="InterPro" id="IPR014718">
    <property type="entry name" value="GH-type_carb-bd"/>
</dbReference>
<dbReference type="EMBL" id="SBKN01000001">
    <property type="protein sequence ID" value="RXR23918.1"/>
    <property type="molecule type" value="Genomic_DNA"/>
</dbReference>
<accession>A0A4Q1KE06</accession>
<organism evidence="12 13">
    <name type="scientific">Flavobacterium stagni</name>
    <dbReference type="NCBI Taxonomy" id="2506421"/>
    <lineage>
        <taxon>Bacteria</taxon>
        <taxon>Pseudomonadati</taxon>
        <taxon>Bacteroidota</taxon>
        <taxon>Flavobacteriia</taxon>
        <taxon>Flavobacteriales</taxon>
        <taxon>Flavobacteriaceae</taxon>
        <taxon>Flavobacterium</taxon>
    </lineage>
</organism>
<dbReference type="AlphaFoldDB" id="A0A4Q1KE06"/>
<dbReference type="OrthoDB" id="9779408at2"/>
<comment type="similarity">
    <text evidence="3 8">Belongs to the aldose epimerase family.</text>
</comment>
<evidence type="ECO:0000313" key="12">
    <source>
        <dbReference type="EMBL" id="RXR23918.1"/>
    </source>
</evidence>
<comment type="catalytic activity">
    <reaction evidence="8">
        <text>alpha-D-glucose = beta-D-glucose</text>
        <dbReference type="Rhea" id="RHEA:10264"/>
        <dbReference type="ChEBI" id="CHEBI:15903"/>
        <dbReference type="ChEBI" id="CHEBI:17925"/>
        <dbReference type="EC" id="5.1.3.3"/>
    </reaction>
</comment>
<evidence type="ECO:0000256" key="1">
    <source>
        <dbReference type="ARBA" id="ARBA00001913"/>
    </source>
</evidence>
<dbReference type="InterPro" id="IPR015443">
    <property type="entry name" value="Aldose_1-epimerase"/>
</dbReference>
<feature type="active site" description="Proton acceptor" evidence="9">
    <location>
        <position position="312"/>
    </location>
</feature>
<dbReference type="GO" id="GO:0033499">
    <property type="term" value="P:galactose catabolic process via UDP-galactose, Leloir pathway"/>
    <property type="evidence" value="ECO:0007669"/>
    <property type="project" value="TreeGrafter"/>
</dbReference>
<dbReference type="SUPFAM" id="SSF74650">
    <property type="entry name" value="Galactose mutarotase-like"/>
    <property type="match status" value="1"/>
</dbReference>
<dbReference type="PANTHER" id="PTHR10091:SF0">
    <property type="entry name" value="GALACTOSE MUTAROTASE"/>
    <property type="match status" value="1"/>
</dbReference>
<dbReference type="CDD" id="cd09019">
    <property type="entry name" value="galactose_mutarotase_like"/>
    <property type="match status" value="1"/>
</dbReference>
<evidence type="ECO:0000256" key="2">
    <source>
        <dbReference type="ARBA" id="ARBA00005028"/>
    </source>
</evidence>
<dbReference type="InterPro" id="IPR011013">
    <property type="entry name" value="Gal_mutarotase_sf_dom"/>
</dbReference>
<dbReference type="PIRSF" id="PIRSF005096">
    <property type="entry name" value="GALM"/>
    <property type="match status" value="1"/>
</dbReference>